<dbReference type="PANTHER" id="PTHR33361">
    <property type="entry name" value="GLR0591 PROTEIN"/>
    <property type="match status" value="1"/>
</dbReference>
<dbReference type="EMBL" id="BAAAQF010000036">
    <property type="protein sequence ID" value="GAA1695712.1"/>
    <property type="molecule type" value="Genomic_DNA"/>
</dbReference>
<evidence type="ECO:0008006" key="3">
    <source>
        <dbReference type="Google" id="ProtNLM"/>
    </source>
</evidence>
<protein>
    <recommendedName>
        <fullName evidence="3">DUF885 domain-containing protein</fullName>
    </recommendedName>
</protein>
<comment type="caution">
    <text evidence="1">The sequence shown here is derived from an EMBL/GenBank/DDBJ whole genome shotgun (WGS) entry which is preliminary data.</text>
</comment>
<sequence>MTSPSNTPAPTEIATLSQEYLDVLLDRHPIGASLLGVEGREDRLPDHSEAGGEAYVRRLAALRARAEAVDPSALALTEQVTRTVLLQQIAAAQDQVHVRAPEYTVSDTLFSPAVETLVLLGMVGVAEQRHADGHLARLAALPDVFEAIAQRHRDGVAAGRVPVHRLTESTIAYFERILASDRIEVLADTEPAPDSGVDAVAFRAERDRLLETALRPALARYRDVLRDEVLPHTRPDERPGLTWLPGGDDYYAKLVKYHTTTGRTARELHDLGLELVGRLRDEIAETGARALRTGDADEALDRLRTDPALRWRDGDELLDAAREAIARAEAAAPAWFGRLPSQSCTVRPVPDGEAPGAPSAYYVLPALDGARPGIYFANTYEADKRDRFSAETTAFHEAVPGHHLQIALAQELTDVPLFQRIADVNAYSEGWGLYAERLADEMGLFSSDLDRLGMLSEESVRACRLVVDTGLHALGWTRAQAVEFMAANTATAPIEVETEIDRYIAAPGQALAYMVGRLEIQRLRTEAEQALGPRFDIRGFHDTVLGYGCLPMDALALVVHHWTGDQ</sequence>
<gene>
    <name evidence="1" type="ORF">GCM10009830_49550</name>
</gene>
<dbReference type="InterPro" id="IPR010281">
    <property type="entry name" value="DUF885"/>
</dbReference>
<dbReference type="PANTHER" id="PTHR33361:SF2">
    <property type="entry name" value="DUF885 DOMAIN-CONTAINING PROTEIN"/>
    <property type="match status" value="1"/>
</dbReference>
<reference evidence="1 2" key="1">
    <citation type="journal article" date="2019" name="Int. J. Syst. Evol. Microbiol.">
        <title>The Global Catalogue of Microorganisms (GCM) 10K type strain sequencing project: providing services to taxonomists for standard genome sequencing and annotation.</title>
        <authorList>
            <consortium name="The Broad Institute Genomics Platform"/>
            <consortium name="The Broad Institute Genome Sequencing Center for Infectious Disease"/>
            <person name="Wu L."/>
            <person name="Ma J."/>
        </authorList>
    </citation>
    <scope>NUCLEOTIDE SEQUENCE [LARGE SCALE GENOMIC DNA]</scope>
    <source>
        <strain evidence="1 2">JCM 16001</strain>
    </source>
</reference>
<dbReference type="Pfam" id="PF05960">
    <property type="entry name" value="DUF885"/>
    <property type="match status" value="1"/>
</dbReference>
<name>A0ABN2HZA5_9ACTN</name>
<evidence type="ECO:0000313" key="2">
    <source>
        <dbReference type="Proteomes" id="UP001499851"/>
    </source>
</evidence>
<keyword evidence="2" id="KW-1185">Reference proteome</keyword>
<accession>A0ABN2HZA5</accession>
<evidence type="ECO:0000313" key="1">
    <source>
        <dbReference type="EMBL" id="GAA1695712.1"/>
    </source>
</evidence>
<dbReference type="RefSeq" id="WP_344492809.1">
    <property type="nucleotide sequence ID" value="NZ_BAAAQF010000036.1"/>
</dbReference>
<organism evidence="1 2">
    <name type="scientific">Glycomyces endophyticus</name>
    <dbReference type="NCBI Taxonomy" id="480996"/>
    <lineage>
        <taxon>Bacteria</taxon>
        <taxon>Bacillati</taxon>
        <taxon>Actinomycetota</taxon>
        <taxon>Actinomycetes</taxon>
        <taxon>Glycomycetales</taxon>
        <taxon>Glycomycetaceae</taxon>
        <taxon>Glycomyces</taxon>
    </lineage>
</organism>
<proteinExistence type="predicted"/>
<dbReference type="Proteomes" id="UP001499851">
    <property type="component" value="Unassembled WGS sequence"/>
</dbReference>